<evidence type="ECO:0000256" key="1">
    <source>
        <dbReference type="ARBA" id="ARBA00006756"/>
    </source>
</evidence>
<comment type="caution">
    <text evidence="5">The sequence shown here is derived from an EMBL/GenBank/DDBJ whole genome shotgun (WGS) entry which is preliminary data.</text>
</comment>
<dbReference type="GO" id="GO:0005546">
    <property type="term" value="F:phosphatidylinositol-4,5-bisphosphate binding"/>
    <property type="evidence" value="ECO:0007669"/>
    <property type="project" value="InterPro"/>
</dbReference>
<dbReference type="InterPro" id="IPR046364">
    <property type="entry name" value="Exo70_C"/>
</dbReference>
<dbReference type="EMBL" id="NKXS01007757">
    <property type="protein sequence ID" value="PIM99182.1"/>
    <property type="molecule type" value="Genomic_DNA"/>
</dbReference>
<gene>
    <name evidence="5" type="ORF">CDL12_28326</name>
</gene>
<sequence>MGGCKDYLIIREEGSDQMAGILDGEQHVIAAAYHLVKAIEATKNISDDMKTVLANLDIHLSTMIRLNEGEAEDTREIETRLMPAKQTIMSLHSNHSKIWDSNPLIVSEYLQAVSEVLRLSEDLGNMPLKRRSRGKELFDQTQSILQMAMDRLQNELIHILVQNKECLCEENLISEDSFVSNEDDSLGNASQRESSSIEAEEYVVDLIHPDVVPQIKTIATIMIDSGYDQEFCQVFTAFWRDTLAEYLALLRVQKFSIEDVLQMEWKFLNYKIRKWRLAIKKVIQVYLASAKRLFDHVLGEYGCISASCLVEASKGPLMSLLNFGQAVSIGPHKPEWLFCLLNMYEVLEALSPEVDALFPEGIGSSIKIEFHQLSTRLKDSAKAICRELGNNIALCSSTTPFPNGGIHPLTKYVMNYILCFAEYGDNLNFLLQDEENSDVGPNLSCAMATHLQLWTSILEANLEKRSDLYKDCSLKHIFMMNNIHYMVEKIRNSKIMPYFGDEWIKNHIAKFRQHAMCYERVTWSSILELLHDHRKAGKATLKARSRAFTAAFEDVYKNQTRWCVPDLELREDLRISASKTVIQAYRNFVSKITNCVGEKHVKYTEHDLETYILDLLEGSSKSLNHTRKR</sequence>
<dbReference type="PANTHER" id="PTHR12542">
    <property type="entry name" value="EXOCYST COMPLEX PROTEIN EXO70"/>
    <property type="match status" value="1"/>
</dbReference>
<dbReference type="GO" id="GO:0006887">
    <property type="term" value="P:exocytosis"/>
    <property type="evidence" value="ECO:0007669"/>
    <property type="project" value="UniProtKB-KW"/>
</dbReference>
<feature type="domain" description="Exocyst complex subunit Exo70 C-terminal" evidence="4">
    <location>
        <begin position="274"/>
        <end position="614"/>
    </location>
</feature>
<protein>
    <recommendedName>
        <fullName evidence="3">Exocyst subunit Exo70 family protein</fullName>
    </recommendedName>
</protein>
<dbReference type="AlphaFoldDB" id="A0A2G9G1J6"/>
<reference evidence="6" key="1">
    <citation type="journal article" date="2018" name="Gigascience">
        <title>Genome assembly of the Pink Ipe (Handroanthus impetiginosus, Bignoniaceae), a highly valued, ecologically keystone Neotropical timber forest tree.</title>
        <authorList>
            <person name="Silva-Junior O.B."/>
            <person name="Grattapaglia D."/>
            <person name="Novaes E."/>
            <person name="Collevatti R.G."/>
        </authorList>
    </citation>
    <scope>NUCLEOTIDE SEQUENCE [LARGE SCALE GENOMIC DNA]</scope>
    <source>
        <strain evidence="6">cv. UFG-1</strain>
    </source>
</reference>
<evidence type="ECO:0000313" key="6">
    <source>
        <dbReference type="Proteomes" id="UP000231279"/>
    </source>
</evidence>
<accession>A0A2G9G1J6</accession>
<dbReference type="PANTHER" id="PTHR12542:SF92">
    <property type="entry name" value="EXOCYST COMPLEX COMPONENT EXO70E2"/>
    <property type="match status" value="1"/>
</dbReference>
<dbReference type="GO" id="GO:0015031">
    <property type="term" value="P:protein transport"/>
    <property type="evidence" value="ECO:0007669"/>
    <property type="project" value="UniProtKB-KW"/>
</dbReference>
<dbReference type="Pfam" id="PF20669">
    <property type="entry name" value="Exo70_N"/>
    <property type="match status" value="1"/>
</dbReference>
<comment type="function">
    <text evidence="3">Component of the exocyst complex.</text>
</comment>
<dbReference type="Proteomes" id="UP000231279">
    <property type="component" value="Unassembled WGS sequence"/>
</dbReference>
<dbReference type="OrthoDB" id="1922221at2759"/>
<evidence type="ECO:0000256" key="2">
    <source>
        <dbReference type="ARBA" id="ARBA00022448"/>
    </source>
</evidence>
<dbReference type="InterPro" id="IPR004140">
    <property type="entry name" value="Exo70"/>
</dbReference>
<dbReference type="SUPFAM" id="SSF74788">
    <property type="entry name" value="Cullin repeat-like"/>
    <property type="match status" value="1"/>
</dbReference>
<dbReference type="GO" id="GO:0000145">
    <property type="term" value="C:exocyst"/>
    <property type="evidence" value="ECO:0007669"/>
    <property type="project" value="InterPro"/>
</dbReference>
<keyword evidence="3" id="KW-0268">Exocytosis</keyword>
<evidence type="ECO:0000256" key="3">
    <source>
        <dbReference type="RuleBase" id="RU365026"/>
    </source>
</evidence>
<keyword evidence="3" id="KW-0653">Protein transport</keyword>
<evidence type="ECO:0000259" key="4">
    <source>
        <dbReference type="Pfam" id="PF03081"/>
    </source>
</evidence>
<dbReference type="Pfam" id="PF03081">
    <property type="entry name" value="Exo70_C"/>
    <property type="match status" value="1"/>
</dbReference>
<proteinExistence type="inferred from homology"/>
<keyword evidence="2 3" id="KW-0813">Transport</keyword>
<keyword evidence="6" id="KW-1185">Reference proteome</keyword>
<organism evidence="5 6">
    <name type="scientific">Handroanthus impetiginosus</name>
    <dbReference type="NCBI Taxonomy" id="429701"/>
    <lineage>
        <taxon>Eukaryota</taxon>
        <taxon>Viridiplantae</taxon>
        <taxon>Streptophyta</taxon>
        <taxon>Embryophyta</taxon>
        <taxon>Tracheophyta</taxon>
        <taxon>Spermatophyta</taxon>
        <taxon>Magnoliopsida</taxon>
        <taxon>eudicotyledons</taxon>
        <taxon>Gunneridae</taxon>
        <taxon>Pentapetalae</taxon>
        <taxon>asterids</taxon>
        <taxon>lamiids</taxon>
        <taxon>Lamiales</taxon>
        <taxon>Bignoniaceae</taxon>
        <taxon>Crescentiina</taxon>
        <taxon>Tabebuia alliance</taxon>
        <taxon>Handroanthus</taxon>
    </lineage>
</organism>
<dbReference type="InterPro" id="IPR016159">
    <property type="entry name" value="Cullin_repeat-like_dom_sf"/>
</dbReference>
<evidence type="ECO:0000313" key="5">
    <source>
        <dbReference type="EMBL" id="PIM99182.1"/>
    </source>
</evidence>
<dbReference type="STRING" id="429701.A0A2G9G1J6"/>
<comment type="similarity">
    <text evidence="1 3">Belongs to the EXO70 family.</text>
</comment>
<name>A0A2G9G1J6_9LAMI</name>
<dbReference type="Gene3D" id="1.20.1280.170">
    <property type="entry name" value="Exocyst complex component Exo70"/>
    <property type="match status" value="1"/>
</dbReference>